<evidence type="ECO:0000313" key="2">
    <source>
        <dbReference type="Proteomes" id="UP001328107"/>
    </source>
</evidence>
<keyword evidence="2" id="KW-1185">Reference proteome</keyword>
<sequence>SPEKTAARVRMSRRFDRRHLQQPPCFFSSISSSVDSGGDLLALREDRAEFTLSEGLADIDEEKE</sequence>
<evidence type="ECO:0000313" key="1">
    <source>
        <dbReference type="EMBL" id="GMR32626.1"/>
    </source>
</evidence>
<feature type="non-terminal residue" evidence="1">
    <location>
        <position position="1"/>
    </location>
</feature>
<dbReference type="AlphaFoldDB" id="A0AAN4Z2F6"/>
<comment type="caution">
    <text evidence="1">The sequence shown here is derived from an EMBL/GenBank/DDBJ whole genome shotgun (WGS) entry which is preliminary data.</text>
</comment>
<dbReference type="Proteomes" id="UP001328107">
    <property type="component" value="Unassembled WGS sequence"/>
</dbReference>
<proteinExistence type="predicted"/>
<reference evidence="2" key="1">
    <citation type="submission" date="2022-10" db="EMBL/GenBank/DDBJ databases">
        <title>Genome assembly of Pristionchus species.</title>
        <authorList>
            <person name="Yoshida K."/>
            <person name="Sommer R.J."/>
        </authorList>
    </citation>
    <scope>NUCLEOTIDE SEQUENCE [LARGE SCALE GENOMIC DNA]</scope>
    <source>
        <strain evidence="2">RS5460</strain>
    </source>
</reference>
<gene>
    <name evidence="1" type="ORF">PMAYCL1PPCAC_02821</name>
</gene>
<protein>
    <submittedName>
        <fullName evidence="1">Uncharacterized protein</fullName>
    </submittedName>
</protein>
<dbReference type="EMBL" id="BTRK01000001">
    <property type="protein sequence ID" value="GMR32626.1"/>
    <property type="molecule type" value="Genomic_DNA"/>
</dbReference>
<organism evidence="1 2">
    <name type="scientific">Pristionchus mayeri</name>
    <dbReference type="NCBI Taxonomy" id="1317129"/>
    <lineage>
        <taxon>Eukaryota</taxon>
        <taxon>Metazoa</taxon>
        <taxon>Ecdysozoa</taxon>
        <taxon>Nematoda</taxon>
        <taxon>Chromadorea</taxon>
        <taxon>Rhabditida</taxon>
        <taxon>Rhabditina</taxon>
        <taxon>Diplogasteromorpha</taxon>
        <taxon>Diplogasteroidea</taxon>
        <taxon>Neodiplogasteridae</taxon>
        <taxon>Pristionchus</taxon>
    </lineage>
</organism>
<name>A0AAN4Z2F6_9BILA</name>
<accession>A0AAN4Z2F6</accession>